<dbReference type="EMBL" id="GBXM01006062">
    <property type="protein sequence ID" value="JAI02516.1"/>
    <property type="molecule type" value="Transcribed_RNA"/>
</dbReference>
<proteinExistence type="predicted"/>
<dbReference type="AlphaFoldDB" id="A0A0E9XL03"/>
<reference evidence="2" key="2">
    <citation type="journal article" date="2015" name="Fish Shellfish Immunol.">
        <title>Early steps in the European eel (Anguilla anguilla)-Vibrio vulnificus interaction in the gills: Role of the RtxA13 toxin.</title>
        <authorList>
            <person name="Callol A."/>
            <person name="Pajuelo D."/>
            <person name="Ebbesson L."/>
            <person name="Teles M."/>
            <person name="MacKenzie S."/>
            <person name="Amaro C."/>
        </authorList>
    </citation>
    <scope>NUCLEOTIDE SEQUENCE</scope>
</reference>
<protein>
    <submittedName>
        <fullName evidence="2">Uncharacterized protein</fullName>
    </submittedName>
</protein>
<feature type="region of interest" description="Disordered" evidence="1">
    <location>
        <begin position="1"/>
        <end position="29"/>
    </location>
</feature>
<name>A0A0E9XL03_ANGAN</name>
<reference evidence="2" key="1">
    <citation type="submission" date="2014-11" db="EMBL/GenBank/DDBJ databases">
        <authorList>
            <person name="Amaro Gonzalez C."/>
        </authorList>
    </citation>
    <scope>NUCLEOTIDE SEQUENCE</scope>
</reference>
<accession>A0A0E9XL03</accession>
<organism evidence="2">
    <name type="scientific">Anguilla anguilla</name>
    <name type="common">European freshwater eel</name>
    <name type="synonym">Muraena anguilla</name>
    <dbReference type="NCBI Taxonomy" id="7936"/>
    <lineage>
        <taxon>Eukaryota</taxon>
        <taxon>Metazoa</taxon>
        <taxon>Chordata</taxon>
        <taxon>Craniata</taxon>
        <taxon>Vertebrata</taxon>
        <taxon>Euteleostomi</taxon>
        <taxon>Actinopterygii</taxon>
        <taxon>Neopterygii</taxon>
        <taxon>Teleostei</taxon>
        <taxon>Anguilliformes</taxon>
        <taxon>Anguillidae</taxon>
        <taxon>Anguilla</taxon>
    </lineage>
</organism>
<sequence>MLGGQPGGSCSSPDVTVSWPGPGAVWNNW</sequence>
<evidence type="ECO:0000256" key="1">
    <source>
        <dbReference type="SAM" id="MobiDB-lite"/>
    </source>
</evidence>
<evidence type="ECO:0000313" key="2">
    <source>
        <dbReference type="EMBL" id="JAI02516.1"/>
    </source>
</evidence>